<evidence type="ECO:0000259" key="1">
    <source>
        <dbReference type="Pfam" id="PF18545"/>
    </source>
</evidence>
<sequence>MERRIDDGRSVWTIVRAVADVRGVDPLELPPLGEHFDADALDRLLAAADEVMVTFDYAGCAVRATPTRVTVRQQGPRVGGR</sequence>
<keyword evidence="3" id="KW-1185">Reference proteome</keyword>
<organism evidence="2 3">
    <name type="scientific">Halopiger aswanensis</name>
    <dbReference type="NCBI Taxonomy" id="148449"/>
    <lineage>
        <taxon>Archaea</taxon>
        <taxon>Methanobacteriati</taxon>
        <taxon>Methanobacteriota</taxon>
        <taxon>Stenosarchaea group</taxon>
        <taxon>Halobacteria</taxon>
        <taxon>Halobacteriales</taxon>
        <taxon>Natrialbaceae</taxon>
        <taxon>Halopiger</taxon>
    </lineage>
</organism>
<dbReference type="RefSeq" id="WP_120243083.1">
    <property type="nucleotide sequence ID" value="NZ_RAPO01000001.1"/>
</dbReference>
<dbReference type="AlphaFoldDB" id="A0A3R7DBU8"/>
<accession>A0A3R7DBU8</accession>
<protein>
    <recommendedName>
        <fullName evidence="1">Halobacterial output domain-containing protein</fullName>
    </recommendedName>
</protein>
<dbReference type="Proteomes" id="UP000283805">
    <property type="component" value="Unassembled WGS sequence"/>
</dbReference>
<evidence type="ECO:0000313" key="2">
    <source>
        <dbReference type="EMBL" id="RKD97557.1"/>
    </source>
</evidence>
<reference evidence="2 3" key="1">
    <citation type="submission" date="2018-09" db="EMBL/GenBank/DDBJ databases">
        <title>Genomic Encyclopedia of Archaeal and Bacterial Type Strains, Phase II (KMG-II): from individual species to whole genera.</title>
        <authorList>
            <person name="Goeker M."/>
        </authorList>
    </citation>
    <scope>NUCLEOTIDE SEQUENCE [LARGE SCALE GENOMIC DNA]</scope>
    <source>
        <strain evidence="2 3">DSM 13151</strain>
    </source>
</reference>
<name>A0A3R7DBU8_9EURY</name>
<proteinExistence type="predicted"/>
<dbReference type="Pfam" id="PF18545">
    <property type="entry name" value="HalOD1"/>
    <property type="match status" value="1"/>
</dbReference>
<evidence type="ECO:0000313" key="3">
    <source>
        <dbReference type="Proteomes" id="UP000283805"/>
    </source>
</evidence>
<dbReference type="InterPro" id="IPR040624">
    <property type="entry name" value="HalOD1"/>
</dbReference>
<feature type="domain" description="Halobacterial output" evidence="1">
    <location>
        <begin position="13"/>
        <end position="71"/>
    </location>
</feature>
<comment type="caution">
    <text evidence="2">The sequence shown here is derived from an EMBL/GenBank/DDBJ whole genome shotgun (WGS) entry which is preliminary data.</text>
</comment>
<dbReference type="EMBL" id="RAPO01000001">
    <property type="protein sequence ID" value="RKD97557.1"/>
    <property type="molecule type" value="Genomic_DNA"/>
</dbReference>
<gene>
    <name evidence="2" type="ORF">ATJ93_0546</name>
</gene>